<evidence type="ECO:0000313" key="2">
    <source>
        <dbReference type="Proteomes" id="UP001160148"/>
    </source>
</evidence>
<sequence length="117" mass="13071">MAQPPSDNAPPFCIAIFGTDNKFTHLDVKARWKIINDLAADEEITVLGYSSDGDTRLLKSMQSKTYNNKINLSQFSQFFVQDTVHIGTKLRTRILKPGIDLPIGSYTVSITHLSQLT</sequence>
<dbReference type="AlphaFoldDB" id="A0AAV0WQJ1"/>
<keyword evidence="2" id="KW-1185">Reference proteome</keyword>
<organism evidence="1 2">
    <name type="scientific">Macrosiphum euphorbiae</name>
    <name type="common">potato aphid</name>
    <dbReference type="NCBI Taxonomy" id="13131"/>
    <lineage>
        <taxon>Eukaryota</taxon>
        <taxon>Metazoa</taxon>
        <taxon>Ecdysozoa</taxon>
        <taxon>Arthropoda</taxon>
        <taxon>Hexapoda</taxon>
        <taxon>Insecta</taxon>
        <taxon>Pterygota</taxon>
        <taxon>Neoptera</taxon>
        <taxon>Paraneoptera</taxon>
        <taxon>Hemiptera</taxon>
        <taxon>Sternorrhyncha</taxon>
        <taxon>Aphidomorpha</taxon>
        <taxon>Aphidoidea</taxon>
        <taxon>Aphididae</taxon>
        <taxon>Macrosiphini</taxon>
        <taxon>Macrosiphum</taxon>
    </lineage>
</organism>
<reference evidence="1 2" key="1">
    <citation type="submission" date="2023-01" db="EMBL/GenBank/DDBJ databases">
        <authorList>
            <person name="Whitehead M."/>
        </authorList>
    </citation>
    <scope>NUCLEOTIDE SEQUENCE [LARGE SCALE GENOMIC DNA]</scope>
</reference>
<evidence type="ECO:0000313" key="1">
    <source>
        <dbReference type="EMBL" id="CAI6357827.1"/>
    </source>
</evidence>
<comment type="caution">
    <text evidence="1">The sequence shown here is derived from an EMBL/GenBank/DDBJ whole genome shotgun (WGS) entry which is preliminary data.</text>
</comment>
<accession>A0AAV0WQJ1</accession>
<name>A0AAV0WQJ1_9HEMI</name>
<protein>
    <submittedName>
        <fullName evidence="1">Uncharacterized protein</fullName>
    </submittedName>
</protein>
<dbReference type="EMBL" id="CARXXK010000002">
    <property type="protein sequence ID" value="CAI6357827.1"/>
    <property type="molecule type" value="Genomic_DNA"/>
</dbReference>
<gene>
    <name evidence="1" type="ORF">MEUPH1_LOCUS13413</name>
</gene>
<dbReference type="Proteomes" id="UP001160148">
    <property type="component" value="Unassembled WGS sequence"/>
</dbReference>
<proteinExistence type="predicted"/>